<protein>
    <submittedName>
        <fullName evidence="3">Uncharacterized protein</fullName>
    </submittedName>
</protein>
<keyword evidence="4" id="KW-1185">Reference proteome</keyword>
<reference evidence="3 4" key="1">
    <citation type="submission" date="2019-02" db="EMBL/GenBank/DDBJ databases">
        <title>Deep-cultivation of Planctomycetes and their phenomic and genomic characterization uncovers novel biology.</title>
        <authorList>
            <person name="Wiegand S."/>
            <person name="Jogler M."/>
            <person name="Boedeker C."/>
            <person name="Pinto D."/>
            <person name="Vollmers J."/>
            <person name="Rivas-Marin E."/>
            <person name="Kohn T."/>
            <person name="Peeters S.H."/>
            <person name="Heuer A."/>
            <person name="Rast P."/>
            <person name="Oberbeckmann S."/>
            <person name="Bunk B."/>
            <person name="Jeske O."/>
            <person name="Meyerdierks A."/>
            <person name="Storesund J.E."/>
            <person name="Kallscheuer N."/>
            <person name="Luecker S."/>
            <person name="Lage O.M."/>
            <person name="Pohl T."/>
            <person name="Merkel B.J."/>
            <person name="Hornburger P."/>
            <person name="Mueller R.-W."/>
            <person name="Bruemmer F."/>
            <person name="Labrenz M."/>
            <person name="Spormann A.M."/>
            <person name="Op Den Camp H."/>
            <person name="Overmann J."/>
            <person name="Amann R."/>
            <person name="Jetten M.S.M."/>
            <person name="Mascher T."/>
            <person name="Medema M.H."/>
            <person name="Devos D.P."/>
            <person name="Kaster A.-K."/>
            <person name="Ovreas L."/>
            <person name="Rohde M."/>
            <person name="Galperin M.Y."/>
            <person name="Jogler C."/>
        </authorList>
    </citation>
    <scope>NUCLEOTIDE SEQUENCE [LARGE SCALE GENOMIC DNA]</scope>
    <source>
        <strain evidence="3 4">Pan14r</strain>
    </source>
</reference>
<evidence type="ECO:0000313" key="4">
    <source>
        <dbReference type="Proteomes" id="UP000317238"/>
    </source>
</evidence>
<dbReference type="Proteomes" id="UP000317238">
    <property type="component" value="Unassembled WGS sequence"/>
</dbReference>
<keyword evidence="2" id="KW-1133">Transmembrane helix</keyword>
<sequence>MDPEVPAEPQKPARPGASAHRRPKAGKSAAGIAIAVLAALYTFLAPMANERFGWKLPDLRKNSPGDRTAQVVQPAGSDSPATAEIRNERDDAAGTASEYSSSQSTTTTPPTAGADDAVGLKYGLLKDLGGQRYMSPAGLIYGPGSAEGHRLKHVERHASDQPGRPGSHGVFDGGMQGTLETIDAAYVRAKSGQRTTTQQDGRRTIHTVDMGRRVGYVGGRDGNRRRNPMARRVQLVLEDQRVITAYPK</sequence>
<evidence type="ECO:0000256" key="1">
    <source>
        <dbReference type="SAM" id="MobiDB-lite"/>
    </source>
</evidence>
<dbReference type="AlphaFoldDB" id="A0A5C5XTS0"/>
<feature type="region of interest" description="Disordered" evidence="1">
    <location>
        <begin position="1"/>
        <end position="26"/>
    </location>
</feature>
<feature type="compositionally biased region" description="Low complexity" evidence="1">
    <location>
        <begin position="93"/>
        <end position="116"/>
    </location>
</feature>
<evidence type="ECO:0000256" key="2">
    <source>
        <dbReference type="SAM" id="Phobius"/>
    </source>
</evidence>
<dbReference type="RefSeq" id="WP_196784461.1">
    <property type="nucleotide sequence ID" value="NZ_CP036319.1"/>
</dbReference>
<keyword evidence="2" id="KW-0472">Membrane</keyword>
<keyword evidence="2" id="KW-0812">Transmembrane</keyword>
<comment type="caution">
    <text evidence="3">The sequence shown here is derived from an EMBL/GenBank/DDBJ whole genome shotgun (WGS) entry which is preliminary data.</text>
</comment>
<name>A0A5C5XTS0_9PLAN</name>
<evidence type="ECO:0000313" key="3">
    <source>
        <dbReference type="EMBL" id="TWT65763.1"/>
    </source>
</evidence>
<dbReference type="EMBL" id="SJPL01000002">
    <property type="protein sequence ID" value="TWT65763.1"/>
    <property type="molecule type" value="Genomic_DNA"/>
</dbReference>
<feature type="region of interest" description="Disordered" evidence="1">
    <location>
        <begin position="63"/>
        <end position="116"/>
    </location>
</feature>
<proteinExistence type="predicted"/>
<accession>A0A5C5XTS0</accession>
<gene>
    <name evidence="3" type="ORF">Pan14r_53120</name>
</gene>
<organism evidence="3 4">
    <name type="scientific">Crateriforma conspicua</name>
    <dbReference type="NCBI Taxonomy" id="2527996"/>
    <lineage>
        <taxon>Bacteria</taxon>
        <taxon>Pseudomonadati</taxon>
        <taxon>Planctomycetota</taxon>
        <taxon>Planctomycetia</taxon>
        <taxon>Planctomycetales</taxon>
        <taxon>Planctomycetaceae</taxon>
        <taxon>Crateriforma</taxon>
    </lineage>
</organism>
<feature type="transmembrane region" description="Helical" evidence="2">
    <location>
        <begin position="29"/>
        <end position="48"/>
    </location>
</feature>